<proteinExistence type="predicted"/>
<feature type="compositionally biased region" description="Polar residues" evidence="1">
    <location>
        <begin position="117"/>
        <end position="137"/>
    </location>
</feature>
<comment type="caution">
    <text evidence="2">The sequence shown here is derived from an EMBL/GenBank/DDBJ whole genome shotgun (WGS) entry which is preliminary data.</text>
</comment>
<feature type="non-terminal residue" evidence="2">
    <location>
        <position position="157"/>
    </location>
</feature>
<name>A0AAD7T444_9TELE</name>
<evidence type="ECO:0000256" key="1">
    <source>
        <dbReference type="SAM" id="MobiDB-lite"/>
    </source>
</evidence>
<accession>A0AAD7T444</accession>
<dbReference type="Proteomes" id="UP001221898">
    <property type="component" value="Unassembled WGS sequence"/>
</dbReference>
<organism evidence="2 3">
    <name type="scientific">Aldrovandia affinis</name>
    <dbReference type="NCBI Taxonomy" id="143900"/>
    <lineage>
        <taxon>Eukaryota</taxon>
        <taxon>Metazoa</taxon>
        <taxon>Chordata</taxon>
        <taxon>Craniata</taxon>
        <taxon>Vertebrata</taxon>
        <taxon>Euteleostomi</taxon>
        <taxon>Actinopterygii</taxon>
        <taxon>Neopterygii</taxon>
        <taxon>Teleostei</taxon>
        <taxon>Notacanthiformes</taxon>
        <taxon>Halosauridae</taxon>
        <taxon>Aldrovandia</taxon>
    </lineage>
</organism>
<gene>
    <name evidence="2" type="ORF">AAFF_G00065760</name>
</gene>
<reference evidence="2" key="1">
    <citation type="journal article" date="2023" name="Science">
        <title>Genome structures resolve the early diversification of teleost fishes.</title>
        <authorList>
            <person name="Parey E."/>
            <person name="Louis A."/>
            <person name="Montfort J."/>
            <person name="Bouchez O."/>
            <person name="Roques C."/>
            <person name="Iampietro C."/>
            <person name="Lluch J."/>
            <person name="Castinel A."/>
            <person name="Donnadieu C."/>
            <person name="Desvignes T."/>
            <person name="Floi Bucao C."/>
            <person name="Jouanno E."/>
            <person name="Wen M."/>
            <person name="Mejri S."/>
            <person name="Dirks R."/>
            <person name="Jansen H."/>
            <person name="Henkel C."/>
            <person name="Chen W.J."/>
            <person name="Zahm M."/>
            <person name="Cabau C."/>
            <person name="Klopp C."/>
            <person name="Thompson A.W."/>
            <person name="Robinson-Rechavi M."/>
            <person name="Braasch I."/>
            <person name="Lecointre G."/>
            <person name="Bobe J."/>
            <person name="Postlethwait J.H."/>
            <person name="Berthelot C."/>
            <person name="Roest Crollius H."/>
            <person name="Guiguen Y."/>
        </authorList>
    </citation>
    <scope>NUCLEOTIDE SEQUENCE</scope>
    <source>
        <strain evidence="2">NC1722</strain>
    </source>
</reference>
<feature type="region of interest" description="Disordered" evidence="1">
    <location>
        <begin position="112"/>
        <end position="137"/>
    </location>
</feature>
<keyword evidence="3" id="KW-1185">Reference proteome</keyword>
<protein>
    <submittedName>
        <fullName evidence="2">Uncharacterized protein</fullName>
    </submittedName>
</protein>
<dbReference type="AlphaFoldDB" id="A0AAD7T444"/>
<evidence type="ECO:0000313" key="3">
    <source>
        <dbReference type="Proteomes" id="UP001221898"/>
    </source>
</evidence>
<sequence length="157" mass="16794">ILRNIFTAKSRLLSKPQQRRPVITLNVAQNRPLGDCQQVTTLPWMDQFPPCDVVKTHNSQKATTGPATTLGPEVTKALNRLLPDGTRQAVDCDSDTHREAVCAYDELMPASLPLGADSQSPPLNKTPGQGQGSNPGCTGQLLLVVSPGCPRANGFPI</sequence>
<evidence type="ECO:0000313" key="2">
    <source>
        <dbReference type="EMBL" id="KAJ8413978.1"/>
    </source>
</evidence>
<dbReference type="EMBL" id="JAINUG010000014">
    <property type="protein sequence ID" value="KAJ8413978.1"/>
    <property type="molecule type" value="Genomic_DNA"/>
</dbReference>